<feature type="domain" description="PDZ" evidence="6">
    <location>
        <begin position="454"/>
        <end position="521"/>
    </location>
</feature>
<dbReference type="Pfam" id="PF13180">
    <property type="entry name" value="PDZ_2"/>
    <property type="match status" value="2"/>
</dbReference>
<evidence type="ECO:0000313" key="7">
    <source>
        <dbReference type="EMBL" id="MBK1826500.1"/>
    </source>
</evidence>
<dbReference type="InterPro" id="IPR001940">
    <property type="entry name" value="Peptidase_S1C"/>
</dbReference>
<keyword evidence="3" id="KW-0378">Hydrolase</keyword>
<comment type="similarity">
    <text evidence="1">Belongs to the peptidase S1C family.</text>
</comment>
<keyword evidence="5" id="KW-0732">Signal</keyword>
<feature type="domain" description="PDZ" evidence="6">
    <location>
        <begin position="559"/>
        <end position="661"/>
    </location>
</feature>
<dbReference type="PANTHER" id="PTHR22939:SF129">
    <property type="entry name" value="SERINE PROTEASE HTRA2, MITOCHONDRIAL"/>
    <property type="match status" value="1"/>
</dbReference>
<dbReference type="PRINTS" id="PR00834">
    <property type="entry name" value="PROTEASES2C"/>
</dbReference>
<dbReference type="InterPro" id="IPR001478">
    <property type="entry name" value="PDZ"/>
</dbReference>
<dbReference type="AlphaFoldDB" id="A0A934RDM8"/>
<organism evidence="7 8">
    <name type="scientific">Haloferula rosea</name>
    <dbReference type="NCBI Taxonomy" id="490093"/>
    <lineage>
        <taxon>Bacteria</taxon>
        <taxon>Pseudomonadati</taxon>
        <taxon>Verrucomicrobiota</taxon>
        <taxon>Verrucomicrobiia</taxon>
        <taxon>Verrucomicrobiales</taxon>
        <taxon>Verrucomicrobiaceae</taxon>
        <taxon>Haloferula</taxon>
    </lineage>
</organism>
<evidence type="ECO:0000256" key="4">
    <source>
        <dbReference type="SAM" id="MobiDB-lite"/>
    </source>
</evidence>
<dbReference type="GO" id="GO:0006508">
    <property type="term" value="P:proteolysis"/>
    <property type="evidence" value="ECO:0007669"/>
    <property type="project" value="UniProtKB-KW"/>
</dbReference>
<protein>
    <submittedName>
        <fullName evidence="7">PDZ domain-containing protein</fullName>
    </submittedName>
</protein>
<keyword evidence="8" id="KW-1185">Reference proteome</keyword>
<evidence type="ECO:0000259" key="6">
    <source>
        <dbReference type="PROSITE" id="PS50106"/>
    </source>
</evidence>
<evidence type="ECO:0000256" key="1">
    <source>
        <dbReference type="ARBA" id="ARBA00010541"/>
    </source>
</evidence>
<dbReference type="SUPFAM" id="SSF50494">
    <property type="entry name" value="Trypsin-like serine proteases"/>
    <property type="match status" value="1"/>
</dbReference>
<name>A0A934RDM8_9BACT</name>
<dbReference type="Gene3D" id="2.40.10.120">
    <property type="match status" value="1"/>
</dbReference>
<reference evidence="7" key="1">
    <citation type="submission" date="2021-01" db="EMBL/GenBank/DDBJ databases">
        <title>Modified the classification status of verrucomicrobia.</title>
        <authorList>
            <person name="Feng X."/>
        </authorList>
    </citation>
    <scope>NUCLEOTIDE SEQUENCE</scope>
    <source>
        <strain evidence="7">KCTC 22201</strain>
    </source>
</reference>
<dbReference type="InterPro" id="IPR009003">
    <property type="entry name" value="Peptidase_S1_PA"/>
</dbReference>
<feature type="region of interest" description="Disordered" evidence="4">
    <location>
        <begin position="380"/>
        <end position="399"/>
    </location>
</feature>
<dbReference type="SUPFAM" id="SSF50156">
    <property type="entry name" value="PDZ domain-like"/>
    <property type="match status" value="4"/>
</dbReference>
<evidence type="ECO:0000313" key="8">
    <source>
        <dbReference type="Proteomes" id="UP000658278"/>
    </source>
</evidence>
<dbReference type="InterPro" id="IPR036034">
    <property type="entry name" value="PDZ_sf"/>
</dbReference>
<evidence type="ECO:0000256" key="2">
    <source>
        <dbReference type="ARBA" id="ARBA00022670"/>
    </source>
</evidence>
<accession>A0A934RDM8</accession>
<dbReference type="PROSITE" id="PS50106">
    <property type="entry name" value="PDZ"/>
    <property type="match status" value="4"/>
</dbReference>
<dbReference type="Proteomes" id="UP000658278">
    <property type="component" value="Unassembled WGS sequence"/>
</dbReference>
<dbReference type="SMART" id="SM00228">
    <property type="entry name" value="PDZ"/>
    <property type="match status" value="4"/>
</dbReference>
<evidence type="ECO:0000256" key="5">
    <source>
        <dbReference type="SAM" id="SignalP"/>
    </source>
</evidence>
<feature type="domain" description="PDZ" evidence="6">
    <location>
        <begin position="344"/>
        <end position="419"/>
    </location>
</feature>
<feature type="signal peptide" evidence="5">
    <location>
        <begin position="1"/>
        <end position="20"/>
    </location>
</feature>
<dbReference type="Gene3D" id="2.30.42.10">
    <property type="match status" value="4"/>
</dbReference>
<feature type="domain" description="PDZ" evidence="6">
    <location>
        <begin position="235"/>
        <end position="331"/>
    </location>
</feature>
<dbReference type="Pfam" id="PF13365">
    <property type="entry name" value="Trypsin_2"/>
    <property type="match status" value="1"/>
</dbReference>
<dbReference type="EMBL" id="JAENII010000003">
    <property type="protein sequence ID" value="MBK1826500.1"/>
    <property type="molecule type" value="Genomic_DNA"/>
</dbReference>
<evidence type="ECO:0000256" key="3">
    <source>
        <dbReference type="ARBA" id="ARBA00022801"/>
    </source>
</evidence>
<feature type="chain" id="PRO_5037089713" evidence="5">
    <location>
        <begin position="21"/>
        <end position="672"/>
    </location>
</feature>
<keyword evidence="2" id="KW-0645">Protease</keyword>
<dbReference type="PANTHER" id="PTHR22939">
    <property type="entry name" value="SERINE PROTEASE FAMILY S1C HTRA-RELATED"/>
    <property type="match status" value="1"/>
</dbReference>
<sequence>MKRIFIPFAALALSCGPISAESSAGTDQIDIRPAIERMFPTLVRIHVVMEEGSGGRMKKQQGSGSGAIISADGYVLTNHHVAGRGTRFLCTLSNREEVDATLVGTDALSDLAVIKLDLSTRRNPEEPLAVATFGDSDALQVGDVVLAMGCPGGLSQSITRGIVANTAMIVPRNQISMKLDGERVGELVRWIGHDAVIFGGNSGGPLVNLAGEIIGVNEVGIASLGGAIPSNLAKSVAAELIEHGEITRSWIGLEPQPLLRRGGDGKGALVAAVWSGSPADEAGIEAGDYITHYNGEEVPDCHAPEDLPVFNAMVLETDPGTEVTLKGLRRGEAKSWTLTTELREPTLAKESEARSWGLTLRNLTKVSALERRRDDTHGVLIDSVKNAGPSGQGKPPLRPDDIIRKLNGEAIETVAAFEAFTDRFTSELSEPAPVLVEFERGPESLATVIEVGPELESQRPRTADKPWLGSTAQVITDDLAKALGVKGKRGVRLTSVADESPAGRAGLKPGDLLLKLDGRVIPARRPEDQGVLPELIRSYPTDAEIEFDLIRDGEPMKLTVQLEARPDPDSGPADFKDDRFEFTASSLSDSQRRLASLPESGVLIEKVEANGWAALGGLIAGDIVLEINHEAVPSLDKLKETLLSFRKSQPRSIVLFVQRGPRTLFLELEPRW</sequence>
<comment type="caution">
    <text evidence="7">The sequence shown here is derived from an EMBL/GenBank/DDBJ whole genome shotgun (WGS) entry which is preliminary data.</text>
</comment>
<dbReference type="GO" id="GO:0004252">
    <property type="term" value="F:serine-type endopeptidase activity"/>
    <property type="evidence" value="ECO:0007669"/>
    <property type="project" value="InterPro"/>
</dbReference>
<dbReference type="RefSeq" id="WP_200277514.1">
    <property type="nucleotide sequence ID" value="NZ_JAENII010000003.1"/>
</dbReference>
<gene>
    <name evidence="7" type="ORF">JIN81_05685</name>
</gene>
<dbReference type="PROSITE" id="PS51257">
    <property type="entry name" value="PROKAR_LIPOPROTEIN"/>
    <property type="match status" value="1"/>
</dbReference>
<proteinExistence type="inferred from homology"/>